<dbReference type="Proteomes" id="UP000663879">
    <property type="component" value="Unassembled WGS sequence"/>
</dbReference>
<dbReference type="InterPro" id="IPR043502">
    <property type="entry name" value="DNA/RNA_pol_sf"/>
</dbReference>
<dbReference type="AlphaFoldDB" id="A0A814GHB3"/>
<evidence type="ECO:0000313" key="6">
    <source>
        <dbReference type="Proteomes" id="UP000663879"/>
    </source>
</evidence>
<dbReference type="EMBL" id="CAJNOC010003752">
    <property type="protein sequence ID" value="CAF0996337.1"/>
    <property type="molecule type" value="Genomic_DNA"/>
</dbReference>
<protein>
    <recommendedName>
        <fullName evidence="4">Reverse transcriptase/retrotransposon-derived protein RNase H-like domain-containing protein</fullName>
    </recommendedName>
</protein>
<comment type="caution">
    <text evidence="5">The sequence shown here is derived from an EMBL/GenBank/DDBJ whole genome shotgun (WGS) entry which is preliminary data.</text>
</comment>
<dbReference type="SUPFAM" id="SSF56672">
    <property type="entry name" value="DNA/RNA polymerases"/>
    <property type="match status" value="1"/>
</dbReference>
<sequence length="599" mass="69865">MPNFEQPFILSTDASEDGNGAVLEQIIDGQLRPIGFFSKNYTATQKEYSTSEKEMLALVMGIEYFHQFLYDKLAFAYNTSVPSVTKQTPFEIMFGRRPRPIDLIIPNLEHLNRTPILQEYKIINDLAEITVLEDEFEKIEQNVPTVAKNYLEDLKSKLETCYEAVRTNRNFRMDKAKLDHDRKIRNHEYKIGDYVLTDHPKLKKGHSHGLAHKYHGPFVIVGINENKVDYFIRLANSTRSKIVQVHKNRLKFYFHSGPQLGTIKDERDDNNVQTKKRKYNKDPYNPRWVVNSRKNDEEDIEINSDSQSESSTLSSSHSNNEHEKISSSSKQMDSQIHCDSSSIESKTKQVDDATRTSIEFEKFINKSIIKHQLEEFLGLVKLVKMPVKSKNHSGDTYQLFLRLEKSKNHIGAAEIIDNLKFFGFPISVKINTLPSDESQWMSAYDEYRKVNLYSEKIKLIRTIAEQTNKNNENQKIGELTNEINRKDELIKTMENDLEMENSKNAQLNFRLEKLEKEKESNDDANFKINQEQAERIRFLNLRQNHHQNIKRPHPTNRSAHCLEMTLEAKDKQIQCLEETLKRESAIKQRKKRTTTITVS</sequence>
<proteinExistence type="predicted"/>
<name>A0A814GHB3_9BILA</name>
<keyword evidence="2" id="KW-0175">Coiled coil</keyword>
<feature type="region of interest" description="Disordered" evidence="3">
    <location>
        <begin position="262"/>
        <end position="351"/>
    </location>
</feature>
<dbReference type="Gene3D" id="3.10.20.370">
    <property type="match status" value="1"/>
</dbReference>
<dbReference type="GO" id="GO:0003824">
    <property type="term" value="F:catalytic activity"/>
    <property type="evidence" value="ECO:0007669"/>
    <property type="project" value="UniProtKB-KW"/>
</dbReference>
<evidence type="ECO:0000256" key="3">
    <source>
        <dbReference type="SAM" id="MobiDB-lite"/>
    </source>
</evidence>
<reference evidence="5" key="1">
    <citation type="submission" date="2021-02" db="EMBL/GenBank/DDBJ databases">
        <authorList>
            <person name="Nowell W R."/>
        </authorList>
    </citation>
    <scope>NUCLEOTIDE SEQUENCE</scope>
    <source>
        <strain evidence="5">Ploen Becks lab</strain>
    </source>
</reference>
<dbReference type="OrthoDB" id="441971at2759"/>
<feature type="domain" description="Reverse transcriptase/retrotransposon-derived protein RNase H-like" evidence="4">
    <location>
        <begin position="2"/>
        <end position="71"/>
    </location>
</feature>
<feature type="coiled-coil region" evidence="2">
    <location>
        <begin position="469"/>
        <end position="534"/>
    </location>
</feature>
<keyword evidence="1" id="KW-0511">Multifunctional enzyme</keyword>
<feature type="compositionally biased region" description="Polar residues" evidence="3">
    <location>
        <begin position="330"/>
        <end position="344"/>
    </location>
</feature>
<organism evidence="5 6">
    <name type="scientific">Brachionus calyciflorus</name>
    <dbReference type="NCBI Taxonomy" id="104777"/>
    <lineage>
        <taxon>Eukaryota</taxon>
        <taxon>Metazoa</taxon>
        <taxon>Spiralia</taxon>
        <taxon>Gnathifera</taxon>
        <taxon>Rotifera</taxon>
        <taxon>Eurotatoria</taxon>
        <taxon>Monogononta</taxon>
        <taxon>Pseudotrocha</taxon>
        <taxon>Ploima</taxon>
        <taxon>Brachionidae</taxon>
        <taxon>Brachionus</taxon>
    </lineage>
</organism>
<dbReference type="FunFam" id="3.10.20.370:FF:000001">
    <property type="entry name" value="Retrovirus-related Pol polyprotein from transposon 17.6-like protein"/>
    <property type="match status" value="1"/>
</dbReference>
<accession>A0A814GHB3</accession>
<evidence type="ECO:0000256" key="2">
    <source>
        <dbReference type="SAM" id="Coils"/>
    </source>
</evidence>
<gene>
    <name evidence="5" type="ORF">OXX778_LOCUS16176</name>
</gene>
<feature type="coiled-coil region" evidence="2">
    <location>
        <begin position="559"/>
        <end position="586"/>
    </location>
</feature>
<dbReference type="InterPro" id="IPR041577">
    <property type="entry name" value="RT_RNaseH_2"/>
</dbReference>
<feature type="compositionally biased region" description="Low complexity" evidence="3">
    <location>
        <begin position="303"/>
        <end position="318"/>
    </location>
</feature>
<dbReference type="PANTHER" id="PTHR37984">
    <property type="entry name" value="PROTEIN CBG26694"/>
    <property type="match status" value="1"/>
</dbReference>
<evidence type="ECO:0000259" key="4">
    <source>
        <dbReference type="Pfam" id="PF17919"/>
    </source>
</evidence>
<evidence type="ECO:0000256" key="1">
    <source>
        <dbReference type="ARBA" id="ARBA00023268"/>
    </source>
</evidence>
<keyword evidence="6" id="KW-1185">Reference proteome</keyword>
<dbReference type="PANTHER" id="PTHR37984:SF5">
    <property type="entry name" value="PROTEIN NYNRIN-LIKE"/>
    <property type="match status" value="1"/>
</dbReference>
<evidence type="ECO:0000313" key="5">
    <source>
        <dbReference type="EMBL" id="CAF0996337.1"/>
    </source>
</evidence>
<dbReference type="InterPro" id="IPR050951">
    <property type="entry name" value="Retrovirus_Pol_polyprotein"/>
</dbReference>
<dbReference type="Pfam" id="PF17919">
    <property type="entry name" value="RT_RNaseH_2"/>
    <property type="match status" value="1"/>
</dbReference>